<keyword evidence="3" id="KW-0805">Transcription regulation</keyword>
<evidence type="ECO:0000256" key="3">
    <source>
        <dbReference type="ARBA" id="ARBA00023015"/>
    </source>
</evidence>
<dbReference type="PRINTS" id="PR00038">
    <property type="entry name" value="HTHLUXR"/>
</dbReference>
<dbReference type="Pfam" id="PF00196">
    <property type="entry name" value="GerE"/>
    <property type="match status" value="1"/>
</dbReference>
<evidence type="ECO:0000256" key="1">
    <source>
        <dbReference type="ARBA" id="ARBA00018672"/>
    </source>
</evidence>
<evidence type="ECO:0000256" key="6">
    <source>
        <dbReference type="ARBA" id="ARBA00024867"/>
    </source>
</evidence>
<dbReference type="PANTHER" id="PTHR43214">
    <property type="entry name" value="TWO-COMPONENT RESPONSE REGULATOR"/>
    <property type="match status" value="1"/>
</dbReference>
<dbReference type="KEGG" id="cmic:caldi_22110"/>
<evidence type="ECO:0000259" key="9">
    <source>
        <dbReference type="PROSITE" id="PS50110"/>
    </source>
</evidence>
<dbReference type="EMBL" id="AP025628">
    <property type="protein sequence ID" value="BDG61121.1"/>
    <property type="molecule type" value="Genomic_DNA"/>
</dbReference>
<name>A0AA35CP88_9FIRM</name>
<dbReference type="SMART" id="SM00421">
    <property type="entry name" value="HTH_LUXR"/>
    <property type="match status" value="1"/>
</dbReference>
<dbReference type="Proteomes" id="UP001163687">
    <property type="component" value="Chromosome"/>
</dbReference>
<dbReference type="GO" id="GO:0000160">
    <property type="term" value="P:phosphorelay signal transduction system"/>
    <property type="evidence" value="ECO:0007669"/>
    <property type="project" value="InterPro"/>
</dbReference>
<dbReference type="SMART" id="SM00448">
    <property type="entry name" value="REC"/>
    <property type="match status" value="1"/>
</dbReference>
<comment type="function">
    <text evidence="6">May play the central regulatory role in sporulation. It may be an element of the effector pathway responsible for the activation of sporulation genes in response to nutritional stress. Spo0A may act in concert with spo0H (a sigma factor) to control the expression of some genes that are critical to the sporulation process.</text>
</comment>
<dbReference type="InterPro" id="IPR001789">
    <property type="entry name" value="Sig_transdc_resp-reg_receiver"/>
</dbReference>
<dbReference type="InterPro" id="IPR011006">
    <property type="entry name" value="CheY-like_superfamily"/>
</dbReference>
<feature type="modified residue" description="4-aspartylphosphate" evidence="7">
    <location>
        <position position="56"/>
    </location>
</feature>
<gene>
    <name evidence="10" type="ORF">caldi_22110</name>
</gene>
<dbReference type="PANTHER" id="PTHR43214:SF43">
    <property type="entry name" value="TWO-COMPONENT RESPONSE REGULATOR"/>
    <property type="match status" value="1"/>
</dbReference>
<sequence>MEPIRILLVDDHQLVRQGIASLLRTQPDLEVVGEAASGQEAIEKARELMPDVILMDIQMPGGDGITATGIIKAEMPSTKVLMLTVSEDNQDLFQAIKHGAQGYLLKNLPAERLFDSIREVYRGYAPISSRVAGRILSEVASAPEPPAGAPRQGLAALTAREREVLNLVGKGLTNREIARALYITENTVKIHLRNILEKLHLQNRVQAATYAQREGLIDPPEGAAGA</sequence>
<proteinExistence type="predicted"/>
<dbReference type="CDD" id="cd17535">
    <property type="entry name" value="REC_NarL-like"/>
    <property type="match status" value="1"/>
</dbReference>
<dbReference type="RefSeq" id="WP_264841798.1">
    <property type="nucleotide sequence ID" value="NZ_AP025628.1"/>
</dbReference>
<keyword evidence="2 7" id="KW-0597">Phosphoprotein</keyword>
<feature type="domain" description="HTH luxR-type" evidence="8">
    <location>
        <begin position="150"/>
        <end position="215"/>
    </location>
</feature>
<dbReference type="CDD" id="cd06170">
    <property type="entry name" value="LuxR_C_like"/>
    <property type="match status" value="1"/>
</dbReference>
<dbReference type="PROSITE" id="PS50110">
    <property type="entry name" value="RESPONSE_REGULATORY"/>
    <property type="match status" value="1"/>
</dbReference>
<protein>
    <recommendedName>
        <fullName evidence="1">Stage 0 sporulation protein A homolog</fullName>
    </recommendedName>
</protein>
<evidence type="ECO:0000259" key="8">
    <source>
        <dbReference type="PROSITE" id="PS50043"/>
    </source>
</evidence>
<keyword evidence="5" id="KW-0804">Transcription</keyword>
<dbReference type="PROSITE" id="PS50043">
    <property type="entry name" value="HTH_LUXR_2"/>
    <property type="match status" value="1"/>
</dbReference>
<dbReference type="InterPro" id="IPR016032">
    <property type="entry name" value="Sig_transdc_resp-reg_C-effctor"/>
</dbReference>
<evidence type="ECO:0000313" key="10">
    <source>
        <dbReference type="EMBL" id="BDG61121.1"/>
    </source>
</evidence>
<dbReference type="AlphaFoldDB" id="A0AA35CP88"/>
<dbReference type="InterPro" id="IPR058245">
    <property type="entry name" value="NreC/VraR/RcsB-like_REC"/>
</dbReference>
<dbReference type="Pfam" id="PF00072">
    <property type="entry name" value="Response_reg"/>
    <property type="match status" value="1"/>
</dbReference>
<dbReference type="GO" id="GO:0003677">
    <property type="term" value="F:DNA binding"/>
    <property type="evidence" value="ECO:0007669"/>
    <property type="project" value="UniProtKB-KW"/>
</dbReference>
<evidence type="ECO:0000256" key="4">
    <source>
        <dbReference type="ARBA" id="ARBA00023125"/>
    </source>
</evidence>
<evidence type="ECO:0000256" key="2">
    <source>
        <dbReference type="ARBA" id="ARBA00022553"/>
    </source>
</evidence>
<dbReference type="PROSITE" id="PS00622">
    <property type="entry name" value="HTH_LUXR_1"/>
    <property type="match status" value="1"/>
</dbReference>
<dbReference type="InterPro" id="IPR000792">
    <property type="entry name" value="Tscrpt_reg_LuxR_C"/>
</dbReference>
<organism evidence="10 11">
    <name type="scientific">Caldinitratiruptor microaerophilus</name>
    <dbReference type="NCBI Taxonomy" id="671077"/>
    <lineage>
        <taxon>Bacteria</taxon>
        <taxon>Bacillati</taxon>
        <taxon>Bacillota</taxon>
        <taxon>Clostridia</taxon>
        <taxon>Eubacteriales</taxon>
        <taxon>Symbiobacteriaceae</taxon>
        <taxon>Caldinitratiruptor</taxon>
    </lineage>
</organism>
<evidence type="ECO:0000256" key="5">
    <source>
        <dbReference type="ARBA" id="ARBA00023163"/>
    </source>
</evidence>
<accession>A0AA35CP88</accession>
<evidence type="ECO:0000256" key="7">
    <source>
        <dbReference type="PROSITE-ProRule" id="PRU00169"/>
    </source>
</evidence>
<dbReference type="Gene3D" id="3.40.50.2300">
    <property type="match status" value="1"/>
</dbReference>
<keyword evidence="11" id="KW-1185">Reference proteome</keyword>
<dbReference type="GO" id="GO:0006355">
    <property type="term" value="P:regulation of DNA-templated transcription"/>
    <property type="evidence" value="ECO:0007669"/>
    <property type="project" value="InterPro"/>
</dbReference>
<keyword evidence="4 10" id="KW-0238">DNA-binding</keyword>
<dbReference type="SUPFAM" id="SSF52172">
    <property type="entry name" value="CheY-like"/>
    <property type="match status" value="1"/>
</dbReference>
<reference evidence="10" key="1">
    <citation type="submission" date="2022-03" db="EMBL/GenBank/DDBJ databases">
        <title>Complete genome sequence of Caldinitratiruptor microaerophilus.</title>
        <authorList>
            <person name="Mukaiyama R."/>
            <person name="Nishiyama T."/>
            <person name="Ueda K."/>
        </authorList>
    </citation>
    <scope>NUCLEOTIDE SEQUENCE</scope>
    <source>
        <strain evidence="10">JCM 16183</strain>
    </source>
</reference>
<evidence type="ECO:0000313" key="11">
    <source>
        <dbReference type="Proteomes" id="UP001163687"/>
    </source>
</evidence>
<dbReference type="InterPro" id="IPR039420">
    <property type="entry name" value="WalR-like"/>
</dbReference>
<dbReference type="SUPFAM" id="SSF46894">
    <property type="entry name" value="C-terminal effector domain of the bipartite response regulators"/>
    <property type="match status" value="1"/>
</dbReference>
<feature type="domain" description="Response regulatory" evidence="9">
    <location>
        <begin position="5"/>
        <end position="121"/>
    </location>
</feature>